<evidence type="ECO:0000313" key="2">
    <source>
        <dbReference type="Proteomes" id="UP000712600"/>
    </source>
</evidence>
<comment type="caution">
    <text evidence="1">The sequence shown here is derived from an EMBL/GenBank/DDBJ whole genome shotgun (WGS) entry which is preliminary data.</text>
</comment>
<dbReference type="AlphaFoldDB" id="A0A8S9QV77"/>
<dbReference type="EMBL" id="QGKX02000996">
    <property type="protein sequence ID" value="KAF3555587.1"/>
    <property type="molecule type" value="Genomic_DNA"/>
</dbReference>
<proteinExistence type="predicted"/>
<gene>
    <name evidence="1" type="ORF">F2Q69_00011070</name>
</gene>
<accession>A0A8S9QV77</accession>
<sequence length="133" mass="14528">MATARSSDGDEIERRRRDRVYLLSRSIRDRATTGRSSDDGDEIEQVSQLVIPDTHGRSLCSSLYESQNPASTHLLRSTMDFAVASSDRAAASSDLAAASPDLAAVSSDLAGQLCSVVRSYRRTRHRRNSSTPI</sequence>
<name>A0A8S9QV77_BRACR</name>
<organism evidence="1 2">
    <name type="scientific">Brassica cretica</name>
    <name type="common">Mustard</name>
    <dbReference type="NCBI Taxonomy" id="69181"/>
    <lineage>
        <taxon>Eukaryota</taxon>
        <taxon>Viridiplantae</taxon>
        <taxon>Streptophyta</taxon>
        <taxon>Embryophyta</taxon>
        <taxon>Tracheophyta</taxon>
        <taxon>Spermatophyta</taxon>
        <taxon>Magnoliopsida</taxon>
        <taxon>eudicotyledons</taxon>
        <taxon>Gunneridae</taxon>
        <taxon>Pentapetalae</taxon>
        <taxon>rosids</taxon>
        <taxon>malvids</taxon>
        <taxon>Brassicales</taxon>
        <taxon>Brassicaceae</taxon>
        <taxon>Brassiceae</taxon>
        <taxon>Brassica</taxon>
    </lineage>
</organism>
<reference evidence="1" key="1">
    <citation type="submission" date="2019-12" db="EMBL/GenBank/DDBJ databases">
        <title>Genome sequencing and annotation of Brassica cretica.</title>
        <authorList>
            <person name="Studholme D.J."/>
            <person name="Sarris P."/>
        </authorList>
    </citation>
    <scope>NUCLEOTIDE SEQUENCE</scope>
    <source>
        <strain evidence="1">PFS-109/04</strain>
        <tissue evidence="1">Leaf</tissue>
    </source>
</reference>
<protein>
    <submittedName>
        <fullName evidence="1">Uncharacterized protein</fullName>
    </submittedName>
</protein>
<evidence type="ECO:0000313" key="1">
    <source>
        <dbReference type="EMBL" id="KAF3555587.1"/>
    </source>
</evidence>
<dbReference type="Proteomes" id="UP000712600">
    <property type="component" value="Unassembled WGS sequence"/>
</dbReference>